<evidence type="ECO:0000313" key="3">
    <source>
        <dbReference type="Proteomes" id="UP000763641"/>
    </source>
</evidence>
<proteinExistence type="predicted"/>
<dbReference type="PROSITE" id="PS51257">
    <property type="entry name" value="PROKAR_LIPOPROTEIN"/>
    <property type="match status" value="1"/>
</dbReference>
<protein>
    <submittedName>
        <fullName evidence="2">Uncharacterized protein</fullName>
    </submittedName>
</protein>
<gene>
    <name evidence="2" type="ORF">ILT43_00250</name>
</gene>
<dbReference type="RefSeq" id="WP_204193078.1">
    <property type="nucleotide sequence ID" value="NZ_JAFEMC010000001.1"/>
</dbReference>
<evidence type="ECO:0000313" key="2">
    <source>
        <dbReference type="EMBL" id="MBM6574787.1"/>
    </source>
</evidence>
<feature type="signal peptide" evidence="1">
    <location>
        <begin position="1"/>
        <end position="21"/>
    </location>
</feature>
<accession>A0ABS2D1K1</accession>
<name>A0ABS2D1K1_9SPHN</name>
<organism evidence="2 3">
    <name type="scientific">Sphingomonas longa</name>
    <dbReference type="NCBI Taxonomy" id="2778730"/>
    <lineage>
        <taxon>Bacteria</taxon>
        <taxon>Pseudomonadati</taxon>
        <taxon>Pseudomonadota</taxon>
        <taxon>Alphaproteobacteria</taxon>
        <taxon>Sphingomonadales</taxon>
        <taxon>Sphingomonadaceae</taxon>
        <taxon>Sphingomonas</taxon>
    </lineage>
</organism>
<comment type="caution">
    <text evidence="2">The sequence shown here is derived from an EMBL/GenBank/DDBJ whole genome shotgun (WGS) entry which is preliminary data.</text>
</comment>
<evidence type="ECO:0000256" key="1">
    <source>
        <dbReference type="SAM" id="SignalP"/>
    </source>
</evidence>
<reference evidence="2 3" key="1">
    <citation type="submission" date="2020-12" db="EMBL/GenBank/DDBJ databases">
        <title>Sphingomonas sp.</title>
        <authorList>
            <person name="Kim M.K."/>
        </authorList>
    </citation>
    <scope>NUCLEOTIDE SEQUENCE [LARGE SCALE GENOMIC DNA]</scope>
    <source>
        <strain evidence="2 3">BT552</strain>
    </source>
</reference>
<keyword evidence="3" id="KW-1185">Reference proteome</keyword>
<feature type="chain" id="PRO_5047486486" evidence="1">
    <location>
        <begin position="22"/>
        <end position="169"/>
    </location>
</feature>
<sequence length="169" mass="17415">MKQVFTALLLASSLVSLGACARDASVYPSLAVRPTEKIGFAEPAPPPPEPLKADPALDAKVADLTTRLAAVTRGFDRDAARAETAARTAKGRAVGSDAWLDAQTALGLLDDLRAQANALASEAGDLASGRAAALEPAYPTLDAVQQRIAAEGQRQSATIDRLQATLPAA</sequence>
<dbReference type="Proteomes" id="UP000763641">
    <property type="component" value="Unassembled WGS sequence"/>
</dbReference>
<keyword evidence="1" id="KW-0732">Signal</keyword>
<dbReference type="EMBL" id="JAFEMC010000001">
    <property type="protein sequence ID" value="MBM6574787.1"/>
    <property type="molecule type" value="Genomic_DNA"/>
</dbReference>